<reference evidence="6 7" key="1">
    <citation type="submission" date="2021-06" db="EMBL/GenBank/DDBJ databases">
        <title>Halomicroarcula sp. a new haloarchaeum isolated from saline soil.</title>
        <authorList>
            <person name="Duran-Viseras A."/>
            <person name="Sanchez-Porro C."/>
            <person name="Ventosa A."/>
        </authorList>
    </citation>
    <scope>NUCLEOTIDE SEQUENCE [LARGE SCALE GENOMIC DNA]</scope>
    <source>
        <strain evidence="6 7">F27</strain>
    </source>
</reference>
<proteinExistence type="predicted"/>
<feature type="region of interest" description="Disordered" evidence="3">
    <location>
        <begin position="214"/>
        <end position="235"/>
    </location>
</feature>
<evidence type="ECO:0000259" key="4">
    <source>
        <dbReference type="Pfam" id="PF04967"/>
    </source>
</evidence>
<dbReference type="Proteomes" id="UP001430455">
    <property type="component" value="Unassembled WGS sequence"/>
</dbReference>
<keyword evidence="2" id="KW-0804">Transcription</keyword>
<dbReference type="InterPro" id="IPR007050">
    <property type="entry name" value="HTH_bacterioopsin"/>
</dbReference>
<sequence length="235" mass="26204">MTTVVRASIPVQELALSQTFASLPDLAVKAERVVQSGRDVVMPLMWVRNTEPEQFGAACEQDPTVENVELLAEFEDEFLYRMEWTDQIELLLQMLTNSEASILAIYGEGECWHLRLLCPSRDHLSEIKTFCSEHELQFAIDAIHEMDGEPASRYGLTTTQYEALVTAVQMGHFQVPKEVDLDVVAEELGISHQALSECLRRGTQTLIEDTLMVGLSETDEPSDKTAPQSDSGIGT</sequence>
<dbReference type="Pfam" id="PF04967">
    <property type="entry name" value="HTH_10"/>
    <property type="match status" value="1"/>
</dbReference>
<protein>
    <submittedName>
        <fullName evidence="6">Helix-turn-helix domain-containing protein</fullName>
    </submittedName>
</protein>
<evidence type="ECO:0000256" key="3">
    <source>
        <dbReference type="SAM" id="MobiDB-lite"/>
    </source>
</evidence>
<dbReference type="AlphaFoldDB" id="A0AAW4PGV8"/>
<keyword evidence="7" id="KW-1185">Reference proteome</keyword>
<evidence type="ECO:0000256" key="1">
    <source>
        <dbReference type="ARBA" id="ARBA00023015"/>
    </source>
</evidence>
<feature type="domain" description="Bacterioopsin transcriptional activator GAF and HTH associated" evidence="5">
    <location>
        <begin position="19"/>
        <end position="152"/>
    </location>
</feature>
<keyword evidence="1" id="KW-0805">Transcription regulation</keyword>
<evidence type="ECO:0000313" key="6">
    <source>
        <dbReference type="EMBL" id="MBX0296823.1"/>
    </source>
</evidence>
<dbReference type="EMBL" id="RKLT01000011">
    <property type="protein sequence ID" value="MBX0296823.1"/>
    <property type="molecule type" value="Genomic_DNA"/>
</dbReference>
<organism evidence="6 7">
    <name type="scientific">Haloarcula nitratireducens</name>
    <dbReference type="NCBI Taxonomy" id="2487749"/>
    <lineage>
        <taxon>Archaea</taxon>
        <taxon>Methanobacteriati</taxon>
        <taxon>Methanobacteriota</taxon>
        <taxon>Stenosarchaea group</taxon>
        <taxon>Halobacteria</taxon>
        <taxon>Halobacteriales</taxon>
        <taxon>Haloarculaceae</taxon>
        <taxon>Haloarcula</taxon>
    </lineage>
</organism>
<evidence type="ECO:0000256" key="2">
    <source>
        <dbReference type="ARBA" id="ARBA00023163"/>
    </source>
</evidence>
<name>A0AAW4PGV8_9EURY</name>
<dbReference type="RefSeq" id="WP_220581417.1">
    <property type="nucleotide sequence ID" value="NZ_RKLT01000011.1"/>
</dbReference>
<feature type="domain" description="HTH bat-type" evidence="4">
    <location>
        <begin position="156"/>
        <end position="208"/>
    </location>
</feature>
<dbReference type="PANTHER" id="PTHR34236:SF1">
    <property type="entry name" value="DIMETHYL SULFOXIDE REDUCTASE TRANSCRIPTIONAL ACTIVATOR"/>
    <property type="match status" value="1"/>
</dbReference>
<evidence type="ECO:0000259" key="5">
    <source>
        <dbReference type="Pfam" id="PF15915"/>
    </source>
</evidence>
<feature type="compositionally biased region" description="Polar residues" evidence="3">
    <location>
        <begin position="225"/>
        <end position="235"/>
    </location>
</feature>
<evidence type="ECO:0000313" key="7">
    <source>
        <dbReference type="Proteomes" id="UP001430455"/>
    </source>
</evidence>
<dbReference type="PANTHER" id="PTHR34236">
    <property type="entry name" value="DIMETHYL SULFOXIDE REDUCTASE TRANSCRIPTIONAL ACTIVATOR"/>
    <property type="match status" value="1"/>
</dbReference>
<dbReference type="Pfam" id="PF15915">
    <property type="entry name" value="BAT"/>
    <property type="match status" value="1"/>
</dbReference>
<comment type="caution">
    <text evidence="6">The sequence shown here is derived from an EMBL/GenBank/DDBJ whole genome shotgun (WGS) entry which is preliminary data.</text>
</comment>
<dbReference type="InterPro" id="IPR031803">
    <property type="entry name" value="BAT_GAF/HTH-assoc"/>
</dbReference>
<accession>A0AAW4PGV8</accession>
<gene>
    <name evidence="6" type="ORF">EGH23_18245</name>
</gene>